<dbReference type="EMBL" id="OR575930">
    <property type="protein sequence ID" value="WOZ57497.1"/>
    <property type="molecule type" value="Genomic_DNA"/>
</dbReference>
<accession>A0AAX4G6J0</accession>
<sequence length="502" mass="53218">MPNFPKPLGINDVWAAGGVKTPPGSTKINSGWVVEYPPYQMMNWVQNRQDSFIAHFNQHGIPEWDSVTEYQGNLSYAQGSDGIIYKAISTGRGSNPVDPLNRSVWVRAFEPFGVVAALTTVVNTHISNYQTLAGISNIVAARQNLSVWSRNESDVRYAALAGNQNQSFAIAASTQPFHAVRRDEVLSFLQPATETSSGVMRLATASETEIGALADVAVSPLNGAIVYLKKTGNLAGLTNVAAARNNLGLSPAATMPVASFLQTSQNLADVPDKSQARVNLGLTSTASQPETYFLRTQNNLADVPDKAAARSNLGLTSIATLPTSTFLATNSNLADVPDKGVARANLGLSDTATMPSVNFLLRANNLADITNPQAARNALGLGSLAIGSAFGVAGPNLDFTTLLAPSGYQKLPSGLILQWGSITTTAQNGSPGPNPSIPYNPQIIPFPIPFPNSVLFAIGSEDGAATTGMEMVAVDWRNNTNRTQLGLFSNYVGNCRWFAVGY</sequence>
<name>A0AAX4G6J0_9CAUD</name>
<evidence type="ECO:0000313" key="3">
    <source>
        <dbReference type="Proteomes" id="UP001305174"/>
    </source>
</evidence>
<dbReference type="InterPro" id="IPR054075">
    <property type="entry name" value="Gp53-like_C"/>
</dbReference>
<keyword evidence="3" id="KW-1185">Reference proteome</keyword>
<dbReference type="Gene3D" id="2.60.40.3940">
    <property type="match status" value="1"/>
</dbReference>
<organism evidence="2 3">
    <name type="scientific">Pseudomonas phage vB_PseuGesM_254</name>
    <dbReference type="NCBI Taxonomy" id="3092638"/>
    <lineage>
        <taxon>Viruses</taxon>
        <taxon>Duplodnaviria</taxon>
        <taxon>Heunggongvirae</taxon>
        <taxon>Uroviricota</taxon>
        <taxon>Caudoviricetes</taxon>
        <taxon>Vandenendeviridae</taxon>
        <taxon>Chemalvirus</taxon>
        <taxon>Chemalvirus PseuGes254</taxon>
    </lineage>
</organism>
<proteinExistence type="predicted"/>
<dbReference type="Proteomes" id="UP001305174">
    <property type="component" value="Segment"/>
</dbReference>
<reference evidence="3" key="1">
    <citation type="submission" date="2024-05" db="EMBL/GenBank/DDBJ databases">
        <authorList>
            <person name="Tikunov A.Y."/>
            <person name="Morozova V.V."/>
            <person name="Kozlova Y.N."/>
            <person name="Tikunova N.V."/>
            <person name="Babkin I.V."/>
        </authorList>
    </citation>
    <scope>NUCLEOTIDE SEQUENCE [LARGE SCALE GENOMIC DNA]</scope>
</reference>
<evidence type="ECO:0000259" key="1">
    <source>
        <dbReference type="Pfam" id="PF21882"/>
    </source>
</evidence>
<protein>
    <submittedName>
        <fullName evidence="2">Tail fiber protein</fullName>
    </submittedName>
</protein>
<evidence type="ECO:0000313" key="2">
    <source>
        <dbReference type="EMBL" id="WOZ57497.1"/>
    </source>
</evidence>
<feature type="domain" description="Putative tail fiber protein gp53-like C-terminal" evidence="1">
    <location>
        <begin position="410"/>
        <end position="502"/>
    </location>
</feature>
<dbReference type="Pfam" id="PF21882">
    <property type="entry name" value="Gp53-like_C"/>
    <property type="match status" value="1"/>
</dbReference>